<gene>
    <name evidence="1" type="primary">PIN1_2</name>
    <name evidence="1" type="ORF">EV182_005356</name>
</gene>
<comment type="caution">
    <text evidence="1">The sequence shown here is derived from an EMBL/GenBank/DDBJ whole genome shotgun (WGS) entry which is preliminary data.</text>
</comment>
<organism evidence="1 2">
    <name type="scientific">Spiromyces aspiralis</name>
    <dbReference type="NCBI Taxonomy" id="68401"/>
    <lineage>
        <taxon>Eukaryota</taxon>
        <taxon>Fungi</taxon>
        <taxon>Fungi incertae sedis</taxon>
        <taxon>Zoopagomycota</taxon>
        <taxon>Kickxellomycotina</taxon>
        <taxon>Kickxellomycetes</taxon>
        <taxon>Kickxellales</taxon>
        <taxon>Kickxellaceae</taxon>
        <taxon>Spiromyces</taxon>
    </lineage>
</organism>
<dbReference type="EMBL" id="JAMZIH010001882">
    <property type="protein sequence ID" value="KAJ1677826.1"/>
    <property type="molecule type" value="Genomic_DNA"/>
</dbReference>
<keyword evidence="1" id="KW-0413">Isomerase</keyword>
<evidence type="ECO:0000313" key="2">
    <source>
        <dbReference type="Proteomes" id="UP001145114"/>
    </source>
</evidence>
<reference evidence="1" key="1">
    <citation type="submission" date="2022-06" db="EMBL/GenBank/DDBJ databases">
        <title>Phylogenomic reconstructions and comparative analyses of Kickxellomycotina fungi.</title>
        <authorList>
            <person name="Reynolds N.K."/>
            <person name="Stajich J.E."/>
            <person name="Barry K."/>
            <person name="Grigoriev I.V."/>
            <person name="Crous P."/>
            <person name="Smith M.E."/>
        </authorList>
    </citation>
    <scope>NUCLEOTIDE SEQUENCE</scope>
    <source>
        <strain evidence="1">RSA 2271</strain>
    </source>
</reference>
<sequence>LIYYYNKKTGQSQWTPPDLTPQAQKVRASHILVKHSDSRRPSSWRCPQVIRSKEEAFRLAQDYRDLITTGQISFEEVARAESDCSSARVGGDLGFILKGQMQPVFERVVFGLEVGELSEPVWSDSGVHLILRTV</sequence>
<dbReference type="EC" id="5.2.1.8" evidence="1"/>
<keyword evidence="2" id="KW-1185">Reference proteome</keyword>
<feature type="non-terminal residue" evidence="1">
    <location>
        <position position="1"/>
    </location>
</feature>
<name>A0ACC1HNE7_9FUNG</name>
<protein>
    <submittedName>
        <fullName evidence="1">Peptidyl-prolyl cis-trans isomerase NIMA-interacting protein 1</fullName>
        <ecNumber evidence="1">5.2.1.8</ecNumber>
    </submittedName>
</protein>
<dbReference type="Proteomes" id="UP001145114">
    <property type="component" value="Unassembled WGS sequence"/>
</dbReference>
<evidence type="ECO:0000313" key="1">
    <source>
        <dbReference type="EMBL" id="KAJ1677826.1"/>
    </source>
</evidence>
<accession>A0ACC1HNE7</accession>
<proteinExistence type="predicted"/>